<evidence type="ECO:0000259" key="1">
    <source>
        <dbReference type="Pfam" id="PF00561"/>
    </source>
</evidence>
<dbReference type="OrthoDB" id="9804723at2"/>
<dbReference type="InterPro" id="IPR000073">
    <property type="entry name" value="AB_hydrolase_1"/>
</dbReference>
<dbReference type="PANTHER" id="PTHR46438:SF2">
    <property type="entry name" value="ALPHA_BETA-HYDROLASES SUPERFAMILY PROTEIN"/>
    <property type="match status" value="1"/>
</dbReference>
<gene>
    <name evidence="2" type="ordered locus">Hbal_2580</name>
</gene>
<dbReference type="Pfam" id="PF00561">
    <property type="entry name" value="Abhydrolase_1"/>
    <property type="match status" value="1"/>
</dbReference>
<dbReference type="KEGG" id="hba:Hbal_2580"/>
<keyword evidence="2" id="KW-0378">Hydrolase</keyword>
<accession>C6XP75</accession>
<dbReference type="HOGENOM" id="CLU_847819_0_0_5"/>
<dbReference type="ESTHER" id="hirbi-c6xp75">
    <property type="family name" value="Zearalenone-hydrolase-fam2"/>
</dbReference>
<feature type="domain" description="AB hydrolase-1" evidence="1">
    <location>
        <begin position="35"/>
        <end position="162"/>
    </location>
</feature>
<dbReference type="EMBL" id="CP001678">
    <property type="protein sequence ID" value="ACT60255.1"/>
    <property type="molecule type" value="Genomic_DNA"/>
</dbReference>
<evidence type="ECO:0000313" key="3">
    <source>
        <dbReference type="Proteomes" id="UP000002745"/>
    </source>
</evidence>
<reference evidence="3" key="1">
    <citation type="journal article" date="2011" name="J. Bacteriol.">
        <title>Genome sequences of eight morphologically diverse alphaproteobacteria.</title>
        <authorList>
            <consortium name="US DOE Joint Genome Institute"/>
            <person name="Brown P.J."/>
            <person name="Kysela D.T."/>
            <person name="Buechlein A."/>
            <person name="Hemmerich C."/>
            <person name="Brun Y.V."/>
        </authorList>
    </citation>
    <scope>NUCLEOTIDE SEQUENCE [LARGE SCALE GENOMIC DNA]</scope>
    <source>
        <strain evidence="3">ATCC 49814 / DSM 5838 / IFAM 1418</strain>
    </source>
</reference>
<name>C6XP75_HIRBI</name>
<dbReference type="STRING" id="582402.Hbal_2580"/>
<dbReference type="PANTHER" id="PTHR46438">
    <property type="entry name" value="ALPHA/BETA-HYDROLASES SUPERFAMILY PROTEIN"/>
    <property type="match status" value="1"/>
</dbReference>
<protein>
    <submittedName>
        <fullName evidence="2">Alpha/beta hydrolase fold protein</fullName>
    </submittedName>
</protein>
<dbReference type="eggNOG" id="COG2267">
    <property type="taxonomic scope" value="Bacteria"/>
</dbReference>
<keyword evidence="3" id="KW-1185">Reference proteome</keyword>
<dbReference type="Proteomes" id="UP000002745">
    <property type="component" value="Chromosome"/>
</dbReference>
<dbReference type="InterPro" id="IPR029058">
    <property type="entry name" value="AB_hydrolase_fold"/>
</dbReference>
<dbReference type="RefSeq" id="WP_015828405.1">
    <property type="nucleotide sequence ID" value="NC_012982.1"/>
</dbReference>
<dbReference type="GO" id="GO:0016787">
    <property type="term" value="F:hydrolase activity"/>
    <property type="evidence" value="ECO:0007669"/>
    <property type="project" value="UniProtKB-KW"/>
</dbReference>
<evidence type="ECO:0000313" key="2">
    <source>
        <dbReference type="EMBL" id="ACT60255.1"/>
    </source>
</evidence>
<dbReference type="SUPFAM" id="SSF53474">
    <property type="entry name" value="alpha/beta-Hydrolases"/>
    <property type="match status" value="1"/>
</dbReference>
<dbReference type="Gene3D" id="3.40.50.1820">
    <property type="entry name" value="alpha/beta hydrolase"/>
    <property type="match status" value="1"/>
</dbReference>
<sequence>MIQNNKTAPYKYKEKLVDLGEIKMNYIVAGADVSPALLLIPGQTESWWGFEAAIEKLESNFQVFAIDLRGQGKSTQTPGRYSLNLMGNDLVRFISLVIKRPVIVSGNSSGGLLAAWLSAYAMPNQIRAIHCEDAPFFTAEKAPLYGHAIQQAAGPIFSLMSKFLGDQWSINNWEGLKAAQAKDTHPANKMISQVEQPPQHLKEYDPEWGRAFIEGKFNLNSPHHTLLSDIKTPMLYTHHMRFEDPQTGLLIGATSDFQASKIKEIALKTGNSFELIDAPDAFHSMHEADPQRFVDILTSWIERLNLQ</sequence>
<dbReference type="AlphaFoldDB" id="C6XP75"/>
<proteinExistence type="predicted"/>
<organism evidence="2 3">
    <name type="scientific">Hirschia baltica (strain ATCC 49814 / DSM 5838 / IFAM 1418)</name>
    <dbReference type="NCBI Taxonomy" id="582402"/>
    <lineage>
        <taxon>Bacteria</taxon>
        <taxon>Pseudomonadati</taxon>
        <taxon>Pseudomonadota</taxon>
        <taxon>Alphaproteobacteria</taxon>
        <taxon>Hyphomonadales</taxon>
        <taxon>Hyphomonadaceae</taxon>
        <taxon>Hirschia</taxon>
    </lineage>
</organism>